<feature type="coiled-coil region" evidence="1">
    <location>
        <begin position="5"/>
        <end position="217"/>
    </location>
</feature>
<evidence type="ECO:0000256" key="1">
    <source>
        <dbReference type="SAM" id="Coils"/>
    </source>
</evidence>
<sequence length="222" mass="25613">MEDERKLHEETVEKLQQEIFSLQAKNVEIAEKTQQAANLRVSALENKIESLENARAELNAQFVLEKSKWTEEKSAVWAEATEKQMCKILLLTDKVEHVKQDKQRLEQELALVQMTVANLQRENSSLRSELAEPPRKIAQLQEELNNERLLTQRLRSEKADELRTVDQLRCELVSQKSELVHAQKQLADLQAKVDLSAAQHQRDLEAANCKLQEKAREISAIR</sequence>
<evidence type="ECO:0000313" key="3">
    <source>
        <dbReference type="Proteomes" id="UP000291343"/>
    </source>
</evidence>
<keyword evidence="3" id="KW-1185">Reference proteome</keyword>
<dbReference type="SMR" id="A0A482XUF7"/>
<name>A0A482XUF7_LAOST</name>
<dbReference type="AlphaFoldDB" id="A0A482XUF7"/>
<dbReference type="EMBL" id="QKKF02000817">
    <property type="protein sequence ID" value="RZF48970.1"/>
    <property type="molecule type" value="Genomic_DNA"/>
</dbReference>
<gene>
    <name evidence="2" type="ORF">LSTR_LSTR003046</name>
</gene>
<keyword evidence="1" id="KW-0175">Coiled coil</keyword>
<proteinExistence type="predicted"/>
<evidence type="ECO:0000313" key="2">
    <source>
        <dbReference type="EMBL" id="RZF48970.1"/>
    </source>
</evidence>
<accession>A0A482XUF7</accession>
<dbReference type="OrthoDB" id="8436363at2759"/>
<dbReference type="Proteomes" id="UP000291343">
    <property type="component" value="Unassembled WGS sequence"/>
</dbReference>
<organism evidence="2 3">
    <name type="scientific">Laodelphax striatellus</name>
    <name type="common">Small brown planthopper</name>
    <name type="synonym">Delphax striatella</name>
    <dbReference type="NCBI Taxonomy" id="195883"/>
    <lineage>
        <taxon>Eukaryota</taxon>
        <taxon>Metazoa</taxon>
        <taxon>Ecdysozoa</taxon>
        <taxon>Arthropoda</taxon>
        <taxon>Hexapoda</taxon>
        <taxon>Insecta</taxon>
        <taxon>Pterygota</taxon>
        <taxon>Neoptera</taxon>
        <taxon>Paraneoptera</taxon>
        <taxon>Hemiptera</taxon>
        <taxon>Auchenorrhyncha</taxon>
        <taxon>Fulgoroidea</taxon>
        <taxon>Delphacidae</taxon>
        <taxon>Criomorphinae</taxon>
        <taxon>Laodelphax</taxon>
    </lineage>
</organism>
<comment type="caution">
    <text evidence="2">The sequence shown here is derived from an EMBL/GenBank/DDBJ whole genome shotgun (WGS) entry which is preliminary data.</text>
</comment>
<dbReference type="InParanoid" id="A0A482XUF7"/>
<protein>
    <submittedName>
        <fullName evidence="2">Uncharacterized protein</fullName>
    </submittedName>
</protein>
<reference evidence="2 3" key="1">
    <citation type="journal article" date="2017" name="Gigascience">
        <title>Genome sequence of the small brown planthopper, Laodelphax striatellus.</title>
        <authorList>
            <person name="Zhu J."/>
            <person name="Jiang F."/>
            <person name="Wang X."/>
            <person name="Yang P."/>
            <person name="Bao Y."/>
            <person name="Zhao W."/>
            <person name="Wang W."/>
            <person name="Lu H."/>
            <person name="Wang Q."/>
            <person name="Cui N."/>
            <person name="Li J."/>
            <person name="Chen X."/>
            <person name="Luo L."/>
            <person name="Yu J."/>
            <person name="Kang L."/>
            <person name="Cui F."/>
        </authorList>
    </citation>
    <scope>NUCLEOTIDE SEQUENCE [LARGE SCALE GENOMIC DNA]</scope>
    <source>
        <strain evidence="2">Lst14</strain>
    </source>
</reference>
<dbReference type="STRING" id="195883.A0A482XUF7"/>